<evidence type="ECO:0000259" key="14">
    <source>
        <dbReference type="PROSITE" id="PS51081"/>
    </source>
</evidence>
<evidence type="ECO:0000256" key="2">
    <source>
        <dbReference type="ARBA" id="ARBA00004906"/>
    </source>
</evidence>
<evidence type="ECO:0000313" key="15">
    <source>
        <dbReference type="EnsemblPlants" id="Bra000425.1-P"/>
    </source>
</evidence>
<protein>
    <recommendedName>
        <fullName evidence="4">RING-type E3 ubiquitin transferase</fullName>
        <ecNumber evidence="4">2.3.2.27</ecNumber>
    </recommendedName>
</protein>
<reference evidence="15 16" key="1">
    <citation type="journal article" date="2011" name="Nat. Genet.">
        <title>The genome of the mesopolyploid crop species Brassica rapa.</title>
        <authorList>
            <consortium name="Brassica rapa Genome Sequencing Project Consortium"/>
            <person name="Wang X."/>
            <person name="Wang H."/>
            <person name="Wang J."/>
            <person name="Sun R."/>
            <person name="Wu J."/>
            <person name="Liu S."/>
            <person name="Bai Y."/>
            <person name="Mun J.H."/>
            <person name="Bancroft I."/>
            <person name="Cheng F."/>
            <person name="Huang S."/>
            <person name="Li X."/>
            <person name="Hua W."/>
            <person name="Wang J."/>
            <person name="Wang X."/>
            <person name="Freeling M."/>
            <person name="Pires J.C."/>
            <person name="Paterson A.H."/>
            <person name="Chalhoub B."/>
            <person name="Wang B."/>
            <person name="Hayward A."/>
            <person name="Sharpe A.G."/>
            <person name="Park B.S."/>
            <person name="Weisshaar B."/>
            <person name="Liu B."/>
            <person name="Li B."/>
            <person name="Liu B."/>
            <person name="Tong C."/>
            <person name="Song C."/>
            <person name="Duran C."/>
            <person name="Peng C."/>
            <person name="Geng C."/>
            <person name="Koh C."/>
            <person name="Lin C."/>
            <person name="Edwards D."/>
            <person name="Mu D."/>
            <person name="Shen D."/>
            <person name="Soumpourou E."/>
            <person name="Li F."/>
            <person name="Fraser F."/>
            <person name="Conant G."/>
            <person name="Lassalle G."/>
            <person name="King G.J."/>
            <person name="Bonnema G."/>
            <person name="Tang H."/>
            <person name="Wang H."/>
            <person name="Belcram H."/>
            <person name="Zhou H."/>
            <person name="Hirakawa H."/>
            <person name="Abe H."/>
            <person name="Guo H."/>
            <person name="Wang H."/>
            <person name="Jin H."/>
            <person name="Parkin I.A."/>
            <person name="Batley J."/>
            <person name="Kim J.S."/>
            <person name="Just J."/>
            <person name="Li J."/>
            <person name="Xu J."/>
            <person name="Deng J."/>
            <person name="Kim J.A."/>
            <person name="Li J."/>
            <person name="Yu J."/>
            <person name="Meng J."/>
            <person name="Wang J."/>
            <person name="Min J."/>
            <person name="Poulain J."/>
            <person name="Wang J."/>
            <person name="Hatakeyama K."/>
            <person name="Wu K."/>
            <person name="Wang L."/>
            <person name="Fang L."/>
            <person name="Trick M."/>
            <person name="Links M.G."/>
            <person name="Zhao M."/>
            <person name="Jin M."/>
            <person name="Ramchiary N."/>
            <person name="Drou N."/>
            <person name="Berkman P.J."/>
            <person name="Cai Q."/>
            <person name="Huang Q."/>
            <person name="Li R."/>
            <person name="Tabata S."/>
            <person name="Cheng S."/>
            <person name="Zhang S."/>
            <person name="Zhang S."/>
            <person name="Huang S."/>
            <person name="Sato S."/>
            <person name="Sun S."/>
            <person name="Kwon S.J."/>
            <person name="Choi S.R."/>
            <person name="Lee T.H."/>
            <person name="Fan W."/>
            <person name="Zhao X."/>
            <person name="Tan X."/>
            <person name="Xu X."/>
            <person name="Wang Y."/>
            <person name="Qiu Y."/>
            <person name="Yin Y."/>
            <person name="Li Y."/>
            <person name="Du Y."/>
            <person name="Liao Y."/>
            <person name="Lim Y."/>
            <person name="Narusaka Y."/>
            <person name="Wang Y."/>
            <person name="Wang Z."/>
            <person name="Li Z."/>
            <person name="Wang Z."/>
            <person name="Xiong Z."/>
            <person name="Zhang Z."/>
        </authorList>
    </citation>
    <scope>NUCLEOTIDE SEQUENCE [LARGE SCALE GENOMIC DNA]</scope>
    <source>
        <strain evidence="15 16">cv. Chiifu-401-42</strain>
    </source>
</reference>
<evidence type="ECO:0000259" key="13">
    <source>
        <dbReference type="PROSITE" id="PS50089"/>
    </source>
</evidence>
<reference evidence="15 16" key="2">
    <citation type="journal article" date="2018" name="Hortic Res">
        <title>Improved Brassica rapa reference genome by single-molecule sequencing and chromosome conformation capture technologies.</title>
        <authorList>
            <person name="Zhang L."/>
            <person name="Cai X."/>
            <person name="Wu J."/>
            <person name="Liu M."/>
            <person name="Grob S."/>
            <person name="Cheng F."/>
            <person name="Liang J."/>
            <person name="Cai C."/>
            <person name="Liu Z."/>
            <person name="Liu B."/>
            <person name="Wang F."/>
            <person name="Li S."/>
            <person name="Liu F."/>
            <person name="Li X."/>
            <person name="Cheng L."/>
            <person name="Yang W."/>
            <person name="Li M.H."/>
            <person name="Grossniklaus U."/>
            <person name="Zheng H."/>
            <person name="Wang X."/>
        </authorList>
    </citation>
    <scope>NUCLEOTIDE SEQUENCE [LARGE SCALE GENOMIC DNA]</scope>
    <source>
        <strain evidence="15 16">cv. Chiifu-401-42</strain>
    </source>
</reference>
<dbReference type="GO" id="GO:0061630">
    <property type="term" value="F:ubiquitin protein ligase activity"/>
    <property type="evidence" value="ECO:0007669"/>
    <property type="project" value="UniProtKB-EC"/>
</dbReference>
<comment type="similarity">
    <text evidence="3">Belongs to the SINA (Seven in absentia) family.</text>
</comment>
<dbReference type="EnsemblPlants" id="Bra000425.1">
    <property type="protein sequence ID" value="Bra000425.1-P"/>
    <property type="gene ID" value="Bra000425"/>
</dbReference>
<dbReference type="STRING" id="51351.M4C897"/>
<dbReference type="GO" id="GO:0016567">
    <property type="term" value="P:protein ubiquitination"/>
    <property type="evidence" value="ECO:0007669"/>
    <property type="project" value="UniProtKB-UniPathway"/>
</dbReference>
<dbReference type="UniPathway" id="UPA00143"/>
<feature type="compositionally biased region" description="Polar residues" evidence="12">
    <location>
        <begin position="1"/>
        <end position="11"/>
    </location>
</feature>
<dbReference type="InterPro" id="IPR049548">
    <property type="entry name" value="Sina-like_RING"/>
</dbReference>
<dbReference type="EC" id="2.3.2.27" evidence="4"/>
<keyword evidence="16" id="KW-1185">Reference proteome</keyword>
<dbReference type="GO" id="GO:0008270">
    <property type="term" value="F:zinc ion binding"/>
    <property type="evidence" value="ECO:0007669"/>
    <property type="project" value="UniProtKB-KW"/>
</dbReference>
<dbReference type="Gene3D" id="3.30.40.10">
    <property type="entry name" value="Zinc/RING finger domain, C3HC4 (zinc finger)"/>
    <property type="match status" value="1"/>
</dbReference>
<evidence type="ECO:0000256" key="6">
    <source>
        <dbReference type="ARBA" id="ARBA00022723"/>
    </source>
</evidence>
<name>M4C897_BRACM</name>
<dbReference type="InterPro" id="IPR013083">
    <property type="entry name" value="Znf_RING/FYVE/PHD"/>
</dbReference>
<evidence type="ECO:0000256" key="7">
    <source>
        <dbReference type="ARBA" id="ARBA00022771"/>
    </source>
</evidence>
<organism evidence="15 16">
    <name type="scientific">Brassica campestris</name>
    <name type="common">Field mustard</name>
    <dbReference type="NCBI Taxonomy" id="3711"/>
    <lineage>
        <taxon>Eukaryota</taxon>
        <taxon>Viridiplantae</taxon>
        <taxon>Streptophyta</taxon>
        <taxon>Embryophyta</taxon>
        <taxon>Tracheophyta</taxon>
        <taxon>Spermatophyta</taxon>
        <taxon>Magnoliopsida</taxon>
        <taxon>eudicotyledons</taxon>
        <taxon>Gunneridae</taxon>
        <taxon>Pentapetalae</taxon>
        <taxon>rosids</taxon>
        <taxon>malvids</taxon>
        <taxon>Brassicales</taxon>
        <taxon>Brassicaceae</taxon>
        <taxon>Brassiceae</taxon>
        <taxon>Brassica</taxon>
    </lineage>
</organism>
<keyword evidence="8" id="KW-0833">Ubl conjugation pathway</keyword>
<dbReference type="PANTHER" id="PTHR46632">
    <property type="entry name" value="E3 UBIQUITIN-PROTEIN LIGASE SINA-LIKE 4"/>
    <property type="match status" value="1"/>
</dbReference>
<dbReference type="OMA" id="HGCTARM"/>
<evidence type="ECO:0000256" key="3">
    <source>
        <dbReference type="ARBA" id="ARBA00009119"/>
    </source>
</evidence>
<accession>M4C897</accession>
<evidence type="ECO:0000313" key="16">
    <source>
        <dbReference type="Proteomes" id="UP000011750"/>
    </source>
</evidence>
<dbReference type="OrthoDB" id="4788989at2759"/>
<comment type="function">
    <text evidence="10">E3 ubiquitin-protein ligase that mediates ubiquitination and subsequent proteasomal degradation of target proteins. E3 ubiquitin ligases accept ubiquitin from an E2 ubiquitin-conjugating enzyme in the form of a thioester and then directly transfers the ubiquitin to targeted substrates. It probably triggers the ubiquitin-mediated degradation of different substrates.</text>
</comment>
<keyword evidence="7 11" id="KW-0863">Zinc-finger</keyword>
<dbReference type="GeneID" id="103860069"/>
<evidence type="ECO:0000256" key="9">
    <source>
        <dbReference type="ARBA" id="ARBA00022833"/>
    </source>
</evidence>
<evidence type="ECO:0000256" key="4">
    <source>
        <dbReference type="ARBA" id="ARBA00012483"/>
    </source>
</evidence>
<keyword evidence="5" id="KW-0808">Transferase</keyword>
<dbReference type="RefSeq" id="XP_009135925.1">
    <property type="nucleotide sequence ID" value="XM_009137677.1"/>
</dbReference>
<dbReference type="Proteomes" id="UP000011750">
    <property type="component" value="Chromosome A03"/>
</dbReference>
<feature type="region of interest" description="Disordered" evidence="12">
    <location>
        <begin position="1"/>
        <end position="21"/>
    </location>
</feature>
<dbReference type="Pfam" id="PF21361">
    <property type="entry name" value="Sina_ZnF"/>
    <property type="match status" value="1"/>
</dbReference>
<dbReference type="InterPro" id="IPR044286">
    <property type="entry name" value="SINL_plant"/>
</dbReference>
<evidence type="ECO:0000256" key="10">
    <source>
        <dbReference type="ARBA" id="ARBA00024004"/>
    </source>
</evidence>
<dbReference type="InterPro" id="IPR013010">
    <property type="entry name" value="Znf_SIAH"/>
</dbReference>
<dbReference type="Pfam" id="PF21362">
    <property type="entry name" value="Sina_RING"/>
    <property type="match status" value="1"/>
</dbReference>
<dbReference type="HOGENOM" id="CLU_040603_2_2_1"/>
<evidence type="ECO:0000256" key="11">
    <source>
        <dbReference type="PROSITE-ProRule" id="PRU00455"/>
    </source>
</evidence>
<sequence>MECNSSDSNVSRQKRKRTEDDKTRSAMLDFGVLDCPICIEPLSIPIFQCDNGHLACSSCCPKLKNKCPSCALPVGHSRCRAMETLLKSVFLPCQNAKYGCTESVAFGKEPTHEKDCTFAEYCCCPVQYCNYAGSYIDLYLHYVSSNHMTVSEQIRDELCIGISCGIKMNISDKILIQRATFVQRATVERLLFAVQCFKEPFGVYVTVSCIAPSIQEVGPFSYRLIYTVDGQTIIYKLSEMKKIREVSLQTPQDNYMLIPHSLLCGESLEMRLCIKMLNIEHHS</sequence>
<proteinExistence type="inferred from homology"/>
<dbReference type="PROSITE" id="PS51081">
    <property type="entry name" value="ZF_SIAH"/>
    <property type="match status" value="1"/>
</dbReference>
<dbReference type="InParanoid" id="M4C897"/>
<evidence type="ECO:0000256" key="1">
    <source>
        <dbReference type="ARBA" id="ARBA00000900"/>
    </source>
</evidence>
<dbReference type="AlphaFoldDB" id="M4C897"/>
<keyword evidence="6" id="KW-0479">Metal-binding</keyword>
<comment type="pathway">
    <text evidence="2">Protein modification; protein ubiquitination.</text>
</comment>
<keyword evidence="9" id="KW-0862">Zinc</keyword>
<dbReference type="PANTHER" id="PTHR46632:SF3">
    <property type="entry name" value="E3 UBIQUITIN-PROTEIN LIGASE SINA-LIKE 7-RELATED"/>
    <property type="match status" value="1"/>
</dbReference>
<dbReference type="eggNOG" id="KOG3002">
    <property type="taxonomic scope" value="Eukaryota"/>
</dbReference>
<dbReference type="SUPFAM" id="SSF49599">
    <property type="entry name" value="TRAF domain-like"/>
    <property type="match status" value="1"/>
</dbReference>
<dbReference type="PROSITE" id="PS50089">
    <property type="entry name" value="ZF_RING_2"/>
    <property type="match status" value="1"/>
</dbReference>
<evidence type="ECO:0000256" key="8">
    <source>
        <dbReference type="ARBA" id="ARBA00022786"/>
    </source>
</evidence>
<feature type="domain" description="RING-type" evidence="13">
    <location>
        <begin position="35"/>
        <end position="70"/>
    </location>
</feature>
<feature type="domain" description="SIAH-type" evidence="14">
    <location>
        <begin position="88"/>
        <end position="147"/>
    </location>
</feature>
<dbReference type="CDD" id="cd16571">
    <property type="entry name" value="RING-HC_SIAHs"/>
    <property type="match status" value="1"/>
</dbReference>
<reference evidence="15" key="3">
    <citation type="submission" date="2023-03" db="UniProtKB">
        <authorList>
            <consortium name="EnsemblPlants"/>
        </authorList>
    </citation>
    <scope>IDENTIFICATION</scope>
    <source>
        <strain evidence="15">cv. Chiifu-401-42</strain>
    </source>
</reference>
<dbReference type="Gramene" id="Bra000425.1">
    <property type="protein sequence ID" value="Bra000425.1-P"/>
    <property type="gene ID" value="Bra000425"/>
</dbReference>
<evidence type="ECO:0000256" key="12">
    <source>
        <dbReference type="SAM" id="MobiDB-lite"/>
    </source>
</evidence>
<evidence type="ECO:0000256" key="5">
    <source>
        <dbReference type="ARBA" id="ARBA00022679"/>
    </source>
</evidence>
<dbReference type="InterPro" id="IPR001841">
    <property type="entry name" value="Znf_RING"/>
</dbReference>
<comment type="catalytic activity">
    <reaction evidence="1">
        <text>S-ubiquitinyl-[E2 ubiquitin-conjugating enzyme]-L-cysteine + [acceptor protein]-L-lysine = [E2 ubiquitin-conjugating enzyme]-L-cysteine + N(6)-ubiquitinyl-[acceptor protein]-L-lysine.</text>
        <dbReference type="EC" id="2.3.2.27"/>
    </reaction>
</comment>
<dbReference type="KEGG" id="brp:103860069"/>